<accession>A0A5C8LXM3</accession>
<dbReference type="AlphaFoldDB" id="A0A5C8LXM3"/>
<dbReference type="PANTHER" id="PTHR46825">
    <property type="entry name" value="D-ALANYL-D-ALANINE-CARBOXYPEPTIDASE/ENDOPEPTIDASE AMPH"/>
    <property type="match status" value="1"/>
</dbReference>
<dbReference type="RefSeq" id="WP_147904301.1">
    <property type="nucleotide sequence ID" value="NZ_BAAAGC010000013.1"/>
</dbReference>
<dbReference type="EMBL" id="VRLR01000005">
    <property type="protein sequence ID" value="TXK80863.1"/>
    <property type="molecule type" value="Genomic_DNA"/>
</dbReference>
<evidence type="ECO:0000256" key="1">
    <source>
        <dbReference type="SAM" id="SignalP"/>
    </source>
</evidence>
<organism evidence="3 4">
    <name type="scientific">Rheinheimera tangshanensis</name>
    <dbReference type="NCBI Taxonomy" id="400153"/>
    <lineage>
        <taxon>Bacteria</taxon>
        <taxon>Pseudomonadati</taxon>
        <taxon>Pseudomonadota</taxon>
        <taxon>Gammaproteobacteria</taxon>
        <taxon>Chromatiales</taxon>
        <taxon>Chromatiaceae</taxon>
        <taxon>Rheinheimera</taxon>
    </lineage>
</organism>
<feature type="chain" id="PRO_5023101677" evidence="1">
    <location>
        <begin position="21"/>
        <end position="338"/>
    </location>
</feature>
<dbReference type="SUPFAM" id="SSF56601">
    <property type="entry name" value="beta-lactamase/transpeptidase-like"/>
    <property type="match status" value="1"/>
</dbReference>
<sequence length="338" mass="37606">MLRFLVIPCLLFSGSLLATGAVFSVSDVELLTQQAKTKVAGRPVFQGTALLMQGRKILWQYQQGRTSQGEPFDQNTAFFAGSISKTLTAALLMQQVQKGTLDLQAPVKLYLPELRQPWASSVRLADLLSHSSGLVDMSTQQHYGQFRYNNLNFQLLGDILSAVTKVPYADLARQFLLQCQMNHSGFADKASSASDGWYEDQGQLKSIRGFMPVEAEPSGGLIASASDVALLPLCIQQELSQTSVQQMTWPRVLRQHRWGEVYYGYGMQVTETTAGTEWSHGGYIPGYVSVFNHFPKQQLTLVVLENQSLDPADFARAVYYHDSLREIVIRVLSQNQKG</sequence>
<protein>
    <submittedName>
        <fullName evidence="3">Beta-lactamase family protein</fullName>
    </submittedName>
</protein>
<evidence type="ECO:0000313" key="3">
    <source>
        <dbReference type="EMBL" id="TXK80863.1"/>
    </source>
</evidence>
<dbReference type="InterPro" id="IPR012338">
    <property type="entry name" value="Beta-lactam/transpept-like"/>
</dbReference>
<dbReference type="Proteomes" id="UP000321814">
    <property type="component" value="Unassembled WGS sequence"/>
</dbReference>
<comment type="caution">
    <text evidence="3">The sequence shown here is derived from an EMBL/GenBank/DDBJ whole genome shotgun (WGS) entry which is preliminary data.</text>
</comment>
<gene>
    <name evidence="3" type="ORF">FU839_10485</name>
</gene>
<dbReference type="Pfam" id="PF00144">
    <property type="entry name" value="Beta-lactamase"/>
    <property type="match status" value="1"/>
</dbReference>
<keyword evidence="1" id="KW-0732">Signal</keyword>
<evidence type="ECO:0000313" key="4">
    <source>
        <dbReference type="Proteomes" id="UP000321814"/>
    </source>
</evidence>
<dbReference type="Gene3D" id="3.40.710.10">
    <property type="entry name" value="DD-peptidase/beta-lactamase superfamily"/>
    <property type="match status" value="2"/>
</dbReference>
<name>A0A5C8LXM3_9GAMM</name>
<proteinExistence type="predicted"/>
<feature type="signal peptide" evidence="1">
    <location>
        <begin position="1"/>
        <end position="20"/>
    </location>
</feature>
<feature type="domain" description="Beta-lactamase-related" evidence="2">
    <location>
        <begin position="51"/>
        <end position="319"/>
    </location>
</feature>
<dbReference type="PANTHER" id="PTHR46825:SF9">
    <property type="entry name" value="BETA-LACTAMASE-RELATED DOMAIN-CONTAINING PROTEIN"/>
    <property type="match status" value="1"/>
</dbReference>
<dbReference type="OrthoDB" id="9799367at2"/>
<dbReference type="InterPro" id="IPR001466">
    <property type="entry name" value="Beta-lactam-related"/>
</dbReference>
<evidence type="ECO:0000259" key="2">
    <source>
        <dbReference type="Pfam" id="PF00144"/>
    </source>
</evidence>
<keyword evidence="4" id="KW-1185">Reference proteome</keyword>
<dbReference type="InterPro" id="IPR050491">
    <property type="entry name" value="AmpC-like"/>
</dbReference>
<reference evidence="3 4" key="1">
    <citation type="submission" date="2019-08" db="EMBL/GenBank/DDBJ databases">
        <title>Draft genome analysis of Rheinheimera tangshanensis isolated from the roots of fresh rice plants (Oryza sativa).</title>
        <authorList>
            <person name="Yu Q."/>
            <person name="Qi Y."/>
            <person name="Zhang H."/>
            <person name="Pu J."/>
        </authorList>
    </citation>
    <scope>NUCLEOTIDE SEQUENCE [LARGE SCALE GENOMIC DNA]</scope>
    <source>
        <strain evidence="3 4">JA3-B52</strain>
    </source>
</reference>